<dbReference type="InterPro" id="IPR052419">
    <property type="entry name" value="5_3-deoxyribonucleotidase-like"/>
</dbReference>
<sequence>MSNDIPPREKEEDVETILASGMTTPSRRGWKGIIAVDMDDVLCQTNATIVHMHNELFNTQPPLTLDDFKNYLYWMNRGWGSPEETVGMVAKLYQGGLYMRAPPVPGAKEALHQLKDLGYDLIIITARSETQRTGTEEWITKYLPDIFDEIHFTGAFQHLEPTKEEKEGHVARKAVVSHHKRSKAEIIHSTSSLFLIDDSSENAYDVSTSKYPHNLPTKVLLFGEYPWNAIVHDPTQKAELEAMTYLEKEQKGLLDESERLRQKKIKEGWLPPGVERVGNWEKVVQWVKKFDQSRDI</sequence>
<name>A0ABZ1CWM3_9TREE</name>
<dbReference type="InterPro" id="IPR023214">
    <property type="entry name" value="HAD_sf"/>
</dbReference>
<organism evidence="1 2">
    <name type="scientific">Kwoniella shivajii</name>
    <dbReference type="NCBI Taxonomy" id="564305"/>
    <lineage>
        <taxon>Eukaryota</taxon>
        <taxon>Fungi</taxon>
        <taxon>Dikarya</taxon>
        <taxon>Basidiomycota</taxon>
        <taxon>Agaricomycotina</taxon>
        <taxon>Tremellomycetes</taxon>
        <taxon>Tremellales</taxon>
        <taxon>Cryptococcaceae</taxon>
        <taxon>Kwoniella</taxon>
    </lineage>
</organism>
<accession>A0ABZ1CWM3</accession>
<dbReference type="PANTHER" id="PTHR35134:SF2">
    <property type="entry name" value="NUCLEOTIDASE YQFW-RELATED"/>
    <property type="match status" value="1"/>
</dbReference>
<dbReference type="SUPFAM" id="SSF56784">
    <property type="entry name" value="HAD-like"/>
    <property type="match status" value="1"/>
</dbReference>
<protein>
    <recommendedName>
        <fullName evidence="3">FCP1 homology domain-containing protein</fullName>
    </recommendedName>
</protein>
<proteinExistence type="predicted"/>
<dbReference type="GeneID" id="87955241"/>
<dbReference type="Gene3D" id="3.40.50.1000">
    <property type="entry name" value="HAD superfamily/HAD-like"/>
    <property type="match status" value="1"/>
</dbReference>
<dbReference type="CDD" id="cd01427">
    <property type="entry name" value="HAD_like"/>
    <property type="match status" value="1"/>
</dbReference>
<dbReference type="InterPro" id="IPR036412">
    <property type="entry name" value="HAD-like_sf"/>
</dbReference>
<dbReference type="InterPro" id="IPR010708">
    <property type="entry name" value="5'(3')-deoxyribonucleotidase"/>
</dbReference>
<dbReference type="PANTHER" id="PTHR35134">
    <property type="entry name" value="NUCLEOTIDASE YQFW-RELATED"/>
    <property type="match status" value="1"/>
</dbReference>
<dbReference type="EMBL" id="CP141884">
    <property type="protein sequence ID" value="WRT66157.1"/>
    <property type="molecule type" value="Genomic_DNA"/>
</dbReference>
<reference evidence="1 2" key="1">
    <citation type="submission" date="2024-01" db="EMBL/GenBank/DDBJ databases">
        <title>Comparative genomics of Cryptococcus and Kwoniella reveals pathogenesis evolution and contrasting modes of karyotype evolution via chromosome fusion or intercentromeric recombination.</title>
        <authorList>
            <person name="Coelho M.A."/>
            <person name="David-Palma M."/>
            <person name="Shea T."/>
            <person name="Bowers K."/>
            <person name="McGinley-Smith S."/>
            <person name="Mohammad A.W."/>
            <person name="Gnirke A."/>
            <person name="Yurkov A.M."/>
            <person name="Nowrousian M."/>
            <person name="Sun S."/>
            <person name="Cuomo C.A."/>
            <person name="Heitman J."/>
        </authorList>
    </citation>
    <scope>NUCLEOTIDE SEQUENCE [LARGE SCALE GENOMIC DNA]</scope>
    <source>
        <strain evidence="1">CBS 11374</strain>
    </source>
</reference>
<keyword evidence="2" id="KW-1185">Reference proteome</keyword>
<gene>
    <name evidence="1" type="ORF">IL334_003110</name>
</gene>
<dbReference type="Pfam" id="PF06941">
    <property type="entry name" value="NT5C"/>
    <property type="match status" value="1"/>
</dbReference>
<evidence type="ECO:0008006" key="3">
    <source>
        <dbReference type="Google" id="ProtNLM"/>
    </source>
</evidence>
<evidence type="ECO:0000313" key="1">
    <source>
        <dbReference type="EMBL" id="WRT66157.1"/>
    </source>
</evidence>
<dbReference type="Proteomes" id="UP001329825">
    <property type="component" value="Chromosome 4"/>
</dbReference>
<evidence type="ECO:0000313" key="2">
    <source>
        <dbReference type="Proteomes" id="UP001329825"/>
    </source>
</evidence>
<dbReference type="RefSeq" id="XP_062790897.1">
    <property type="nucleotide sequence ID" value="XM_062934846.1"/>
</dbReference>